<gene>
    <name evidence="8" type="ORF">CD29_08665</name>
</gene>
<evidence type="ECO:0000256" key="7">
    <source>
        <dbReference type="SAM" id="Phobius"/>
    </source>
</evidence>
<dbReference type="RefSeq" id="WP_036185271.1">
    <property type="nucleotide sequence ID" value="NZ_AVDA01000008.1"/>
</dbReference>
<evidence type="ECO:0000256" key="5">
    <source>
        <dbReference type="ARBA" id="ARBA00023136"/>
    </source>
</evidence>
<dbReference type="InterPro" id="IPR045324">
    <property type="entry name" value="Small_multidrug_res"/>
</dbReference>
<dbReference type="Pfam" id="PF00893">
    <property type="entry name" value="Multi_Drug_Res"/>
    <property type="match status" value="1"/>
</dbReference>
<keyword evidence="2" id="KW-1003">Cell membrane</keyword>
<dbReference type="eggNOG" id="COG2076">
    <property type="taxonomic scope" value="Bacteria"/>
</dbReference>
<proteinExistence type="inferred from homology"/>
<accession>A0A0A3IW63</accession>
<keyword evidence="5 7" id="KW-0472">Membrane</keyword>
<feature type="transmembrane region" description="Helical" evidence="7">
    <location>
        <begin position="5"/>
        <end position="22"/>
    </location>
</feature>
<dbReference type="GO" id="GO:0005886">
    <property type="term" value="C:plasma membrane"/>
    <property type="evidence" value="ECO:0007669"/>
    <property type="project" value="UniProtKB-SubCell"/>
</dbReference>
<dbReference type="InterPro" id="IPR037185">
    <property type="entry name" value="EmrE-like"/>
</dbReference>
<evidence type="ECO:0000256" key="3">
    <source>
        <dbReference type="ARBA" id="ARBA00022692"/>
    </source>
</evidence>
<comment type="caution">
    <text evidence="8">The sequence shown here is derived from an EMBL/GenBank/DDBJ whole genome shotgun (WGS) entry which is preliminary data.</text>
</comment>
<dbReference type="Gene3D" id="1.10.3730.20">
    <property type="match status" value="1"/>
</dbReference>
<dbReference type="Proteomes" id="UP000030416">
    <property type="component" value="Unassembled WGS sequence"/>
</dbReference>
<dbReference type="InterPro" id="IPR000390">
    <property type="entry name" value="Small_drug/metabolite_transptr"/>
</dbReference>
<evidence type="ECO:0000256" key="4">
    <source>
        <dbReference type="ARBA" id="ARBA00022989"/>
    </source>
</evidence>
<evidence type="ECO:0000256" key="6">
    <source>
        <dbReference type="RuleBase" id="RU003942"/>
    </source>
</evidence>
<dbReference type="PANTHER" id="PTHR30561">
    <property type="entry name" value="SMR FAMILY PROTON-DEPENDENT DRUG EFFLUX TRANSPORTER SUGE"/>
    <property type="match status" value="1"/>
</dbReference>
<feature type="transmembrane region" description="Helical" evidence="7">
    <location>
        <begin position="28"/>
        <end position="45"/>
    </location>
</feature>
<feature type="transmembrane region" description="Helical" evidence="7">
    <location>
        <begin position="57"/>
        <end position="77"/>
    </location>
</feature>
<dbReference type="STRING" id="1384049.CD29_08665"/>
<dbReference type="AlphaFoldDB" id="A0A0A3IW63"/>
<keyword evidence="9" id="KW-1185">Reference proteome</keyword>
<keyword evidence="4 7" id="KW-1133">Transmembrane helix</keyword>
<feature type="transmembrane region" description="Helical" evidence="7">
    <location>
        <begin position="83"/>
        <end position="101"/>
    </location>
</feature>
<evidence type="ECO:0000313" key="8">
    <source>
        <dbReference type="EMBL" id="KGR79067.1"/>
    </source>
</evidence>
<comment type="subcellular location">
    <subcellularLocation>
        <location evidence="1 6">Cell membrane</location>
        <topology evidence="1 6">Multi-pass membrane protein</topology>
    </subcellularLocation>
</comment>
<name>A0A0A3IW63_9BACL</name>
<dbReference type="GO" id="GO:0022857">
    <property type="term" value="F:transmembrane transporter activity"/>
    <property type="evidence" value="ECO:0007669"/>
    <property type="project" value="InterPro"/>
</dbReference>
<dbReference type="SUPFAM" id="SSF103481">
    <property type="entry name" value="Multidrug resistance efflux transporter EmrE"/>
    <property type="match status" value="1"/>
</dbReference>
<dbReference type="EMBL" id="JPVN01000008">
    <property type="protein sequence ID" value="KGR79067.1"/>
    <property type="molecule type" value="Genomic_DNA"/>
</dbReference>
<evidence type="ECO:0000256" key="2">
    <source>
        <dbReference type="ARBA" id="ARBA00022475"/>
    </source>
</evidence>
<evidence type="ECO:0000256" key="1">
    <source>
        <dbReference type="ARBA" id="ARBA00004651"/>
    </source>
</evidence>
<organism evidence="8 9">
    <name type="scientific">Ureibacillus manganicus DSM 26584</name>
    <dbReference type="NCBI Taxonomy" id="1384049"/>
    <lineage>
        <taxon>Bacteria</taxon>
        <taxon>Bacillati</taxon>
        <taxon>Bacillota</taxon>
        <taxon>Bacilli</taxon>
        <taxon>Bacillales</taxon>
        <taxon>Caryophanaceae</taxon>
        <taxon>Ureibacillus</taxon>
    </lineage>
</organism>
<evidence type="ECO:0000313" key="9">
    <source>
        <dbReference type="Proteomes" id="UP000030416"/>
    </source>
</evidence>
<sequence>MSKGWIFVILTSLFELFWIFGLNVVSHWSHWIIIATLVIADLQFLAKACETLPTGTVYAVFAAFGTIGTTLMDVFIFNEELNIFKILFIFILVIGVIGLNISDTKEQTTAR</sequence>
<protein>
    <submittedName>
        <fullName evidence="8">Ligand-binding protein SH3</fullName>
    </submittedName>
</protein>
<reference evidence="8 9" key="1">
    <citation type="submission" date="2014-02" db="EMBL/GenBank/DDBJ databases">
        <title>Draft genome sequence of Lysinibacillus manganicus DSM 26584T.</title>
        <authorList>
            <person name="Zhang F."/>
            <person name="Wang G."/>
            <person name="Zhang L."/>
        </authorList>
    </citation>
    <scope>NUCLEOTIDE SEQUENCE [LARGE SCALE GENOMIC DNA]</scope>
    <source>
        <strain evidence="8 9">DSM 26584</strain>
    </source>
</reference>
<dbReference type="PANTHER" id="PTHR30561:SF7">
    <property type="entry name" value="GUANIDINIUM EFFLUX SYSTEM SUBUNIT GDNC-RELATED"/>
    <property type="match status" value="1"/>
</dbReference>
<keyword evidence="3 6" id="KW-0812">Transmembrane</keyword>
<dbReference type="OrthoDB" id="2168659at2"/>
<comment type="similarity">
    <text evidence="6">Belongs to the drug/metabolite transporter (DMT) superfamily. Small multidrug resistance (SMR) (TC 2.A.7.1) family.</text>
</comment>